<dbReference type="Gene3D" id="3.30.1490.20">
    <property type="entry name" value="ATP-grasp fold, A domain"/>
    <property type="match status" value="1"/>
</dbReference>
<sequence>MHLSDVDQLFTPGAVAVFGASDNADSVGGQVFRNLLTGTFKGHTYAVNPKYAEVGGLPCYKDLSTLDKHIDLALIAAPANQVVGILDQCGGYGVQVAVVYSAGFGERGDLGAAMQDRLVEAARRNRIRLLGPNCHGVIRPQHGLNASAGHDMPRRGNVALVAQSGAICSAMIDWSERRQLGLSAVVSMGAAADVDFGDILDFLALDSHTQCILLYVEGIRNARRFMSGLRAVARLKPVVVVKAGRHAAGTRAIRSHTGAFVGSEDVFRAVTERAGVVQVAHLEELFAAAQVFGTGRRLTGERIVIITNGGGPGVLAADRAQDLGLTLAPLSEVTSQALEKALPGYWSNGNPVDIIGDASPERYRVALDACLADHEVDGVLVIFAPLGFGEPTLTAEQVIEAMKKNKKPVIVSWMGGNRVAEAQALFAEYHVPHFESPETAIEAFSFLARHLRNQQLLMQSPGPLSHQEPPDVEGARLIIEGVMSEGRKLLGIIEAKAVLAAFRIPTMQAVRANSANEALMAAEALGFPVVVKINSPDLENKSDVDGVVLNVGDAQSVRRSYTEIVERAKRLRPDIRVDGVTVERMVSKHAARELAIGVKRDSIFGPVISFGPGGTDVDMLEDRALGLPPLNAFITQRMIEHTRVARMMEARQQIPSMNKVALARILQRVSEMVCELPEILSMEINPLIGNDKEVLAVDARIQVNYRPPQQTTYGHMAIHPYPVSLLERVQLPDGKDLVIRPIRPEDADMTQEFVRGLSEQTKYFRFMQAIKELTPEMLVRFTHIDYDREMALIGVIEHDGEEAAVGISRYNSRPGGEACEFAVVVSDTWRNLGIGARLMRSLMANARRRGFRVMEGEVLTANTRMLALMKSLGFRIDADLEDPAVKLVTKVL</sequence>
<gene>
    <name evidence="8" type="ORF">THSYN_26945</name>
</gene>
<keyword evidence="3 5" id="KW-0067">ATP-binding</keyword>
<evidence type="ECO:0000259" key="7">
    <source>
        <dbReference type="PROSITE" id="PS51186"/>
    </source>
</evidence>
<dbReference type="SUPFAM" id="SSF56059">
    <property type="entry name" value="Glutathione synthetase ATP-binding domain-like"/>
    <property type="match status" value="1"/>
</dbReference>
<dbReference type="KEGG" id="tsy:THSYN_26945"/>
<evidence type="ECO:0000256" key="5">
    <source>
        <dbReference type="PROSITE-ProRule" id="PRU00409"/>
    </source>
</evidence>
<evidence type="ECO:0000256" key="3">
    <source>
        <dbReference type="ARBA" id="ARBA00022840"/>
    </source>
</evidence>
<keyword evidence="9" id="KW-1185">Reference proteome</keyword>
<comment type="similarity">
    <text evidence="4">In the N-terminal section; belongs to the acetate CoA ligase alpha subunit family.</text>
</comment>
<evidence type="ECO:0000313" key="8">
    <source>
        <dbReference type="EMBL" id="AUB84216.1"/>
    </source>
</evidence>
<organism evidence="8 9">
    <name type="scientific">Candidatus Thiodictyon syntrophicum</name>
    <dbReference type="NCBI Taxonomy" id="1166950"/>
    <lineage>
        <taxon>Bacteria</taxon>
        <taxon>Pseudomonadati</taxon>
        <taxon>Pseudomonadota</taxon>
        <taxon>Gammaproteobacteria</taxon>
        <taxon>Chromatiales</taxon>
        <taxon>Chromatiaceae</taxon>
        <taxon>Thiodictyon</taxon>
    </lineage>
</organism>
<evidence type="ECO:0000259" key="6">
    <source>
        <dbReference type="PROSITE" id="PS50975"/>
    </source>
</evidence>
<feature type="domain" description="N-acetyltransferase" evidence="7">
    <location>
        <begin position="737"/>
        <end position="892"/>
    </location>
</feature>
<dbReference type="SUPFAM" id="SSF52210">
    <property type="entry name" value="Succinyl-CoA synthetase domains"/>
    <property type="match status" value="2"/>
</dbReference>
<dbReference type="GO" id="GO:0005524">
    <property type="term" value="F:ATP binding"/>
    <property type="evidence" value="ECO:0007669"/>
    <property type="project" value="UniProtKB-UniRule"/>
</dbReference>
<dbReference type="InterPro" id="IPR003781">
    <property type="entry name" value="CoA-bd"/>
</dbReference>
<dbReference type="Pfam" id="PF19045">
    <property type="entry name" value="Ligase_CoA_2"/>
    <property type="match status" value="1"/>
</dbReference>
<dbReference type="InterPro" id="IPR016181">
    <property type="entry name" value="Acyl_CoA_acyltransferase"/>
</dbReference>
<reference evidence="8 9" key="1">
    <citation type="submission" date="2017-03" db="EMBL/GenBank/DDBJ databases">
        <title>Complete genome sequence of Candidatus 'Thiodictyon syntrophicum' sp. nov. strain Cad16T, a photolithoautotroph purple sulfur bacterium isolated from an alpine meromictic lake.</title>
        <authorList>
            <person name="Luedin S.M."/>
            <person name="Pothier J.F."/>
            <person name="Danza F."/>
            <person name="Storelli N."/>
            <person name="Wittwer M."/>
            <person name="Tonolla M."/>
        </authorList>
    </citation>
    <scope>NUCLEOTIDE SEQUENCE [LARGE SCALE GENOMIC DNA]</scope>
    <source>
        <strain evidence="8 9">Cad16T</strain>
    </source>
</reference>
<dbReference type="GO" id="GO:0046872">
    <property type="term" value="F:metal ion binding"/>
    <property type="evidence" value="ECO:0007669"/>
    <property type="project" value="InterPro"/>
</dbReference>
<dbReference type="AlphaFoldDB" id="A0A2K8UF82"/>
<dbReference type="Proteomes" id="UP000232638">
    <property type="component" value="Chromosome"/>
</dbReference>
<keyword evidence="2 5" id="KW-0547">Nucleotide-binding</keyword>
<evidence type="ECO:0000256" key="1">
    <source>
        <dbReference type="ARBA" id="ARBA00022598"/>
    </source>
</evidence>
<dbReference type="Pfam" id="PF13380">
    <property type="entry name" value="CoA_binding_2"/>
    <property type="match status" value="1"/>
</dbReference>
<dbReference type="Gene3D" id="3.30.470.20">
    <property type="entry name" value="ATP-grasp fold, B domain"/>
    <property type="match status" value="1"/>
</dbReference>
<keyword evidence="1" id="KW-0436">Ligase</keyword>
<evidence type="ECO:0000256" key="4">
    <source>
        <dbReference type="ARBA" id="ARBA00060888"/>
    </source>
</evidence>
<dbReference type="Gene3D" id="3.40.50.720">
    <property type="entry name" value="NAD(P)-binding Rossmann-like Domain"/>
    <property type="match status" value="1"/>
</dbReference>
<evidence type="ECO:0000256" key="2">
    <source>
        <dbReference type="ARBA" id="ARBA00022741"/>
    </source>
</evidence>
<dbReference type="PROSITE" id="PS50975">
    <property type="entry name" value="ATP_GRASP"/>
    <property type="match status" value="1"/>
</dbReference>
<dbReference type="Pfam" id="PF13607">
    <property type="entry name" value="Succ_CoA_lig"/>
    <property type="match status" value="1"/>
</dbReference>
<dbReference type="InterPro" id="IPR036291">
    <property type="entry name" value="NAD(P)-bd_dom_sf"/>
</dbReference>
<dbReference type="OrthoDB" id="9807426at2"/>
<evidence type="ECO:0000313" key="9">
    <source>
        <dbReference type="Proteomes" id="UP000232638"/>
    </source>
</evidence>
<dbReference type="SUPFAM" id="SSF55729">
    <property type="entry name" value="Acyl-CoA N-acyltransferases (Nat)"/>
    <property type="match status" value="1"/>
</dbReference>
<keyword evidence="8" id="KW-0808">Transferase</keyword>
<dbReference type="FunFam" id="3.30.1490.20:FF:000020">
    <property type="entry name" value="Protein lysine acetyltransferase"/>
    <property type="match status" value="1"/>
</dbReference>
<dbReference type="InterPro" id="IPR051538">
    <property type="entry name" value="Acyl-CoA_Synth/Transferase"/>
</dbReference>
<dbReference type="Gene3D" id="3.40.630.30">
    <property type="match status" value="1"/>
</dbReference>
<dbReference type="PANTHER" id="PTHR43334:SF1">
    <property type="entry name" value="3-HYDROXYPROPIONATE--COA LIGASE [ADP-FORMING]"/>
    <property type="match status" value="1"/>
</dbReference>
<dbReference type="InterPro" id="IPR000182">
    <property type="entry name" value="GNAT_dom"/>
</dbReference>
<dbReference type="GO" id="GO:0016747">
    <property type="term" value="F:acyltransferase activity, transferring groups other than amino-acyl groups"/>
    <property type="evidence" value="ECO:0007669"/>
    <property type="project" value="InterPro"/>
</dbReference>
<protein>
    <submittedName>
        <fullName evidence="8">GNAT family N-acetyltransferase</fullName>
    </submittedName>
</protein>
<dbReference type="PROSITE" id="PS51186">
    <property type="entry name" value="GNAT"/>
    <property type="match status" value="1"/>
</dbReference>
<dbReference type="InterPro" id="IPR011761">
    <property type="entry name" value="ATP-grasp"/>
</dbReference>
<dbReference type="InterPro" id="IPR043938">
    <property type="entry name" value="Ligase_CoA_dom"/>
</dbReference>
<dbReference type="InterPro" id="IPR032875">
    <property type="entry name" value="Succ_CoA_lig_flav_dom"/>
</dbReference>
<dbReference type="EMBL" id="CP020370">
    <property type="protein sequence ID" value="AUB84216.1"/>
    <property type="molecule type" value="Genomic_DNA"/>
</dbReference>
<dbReference type="RefSeq" id="WP_100921881.1">
    <property type="nucleotide sequence ID" value="NZ_CP020370.1"/>
</dbReference>
<dbReference type="SMART" id="SM00881">
    <property type="entry name" value="CoA_binding"/>
    <property type="match status" value="1"/>
</dbReference>
<dbReference type="SUPFAM" id="SSF51735">
    <property type="entry name" value="NAD(P)-binding Rossmann-fold domains"/>
    <property type="match status" value="1"/>
</dbReference>
<name>A0A2K8UF82_9GAMM</name>
<dbReference type="InterPro" id="IPR013815">
    <property type="entry name" value="ATP_grasp_subdomain_1"/>
</dbReference>
<proteinExistence type="inferred from homology"/>
<dbReference type="GO" id="GO:0043758">
    <property type="term" value="F:acetate-CoA ligase (ADP-forming) activity"/>
    <property type="evidence" value="ECO:0007669"/>
    <property type="project" value="InterPro"/>
</dbReference>
<dbReference type="PANTHER" id="PTHR43334">
    <property type="entry name" value="ACETATE--COA LIGASE [ADP-FORMING]"/>
    <property type="match status" value="1"/>
</dbReference>
<feature type="domain" description="ATP-grasp" evidence="6">
    <location>
        <begin position="496"/>
        <end position="532"/>
    </location>
</feature>
<accession>A0A2K8UF82</accession>
<dbReference type="Gene3D" id="3.40.50.261">
    <property type="entry name" value="Succinyl-CoA synthetase domains"/>
    <property type="match status" value="2"/>
</dbReference>
<dbReference type="Pfam" id="PF00583">
    <property type="entry name" value="Acetyltransf_1"/>
    <property type="match status" value="1"/>
</dbReference>
<dbReference type="InterPro" id="IPR016102">
    <property type="entry name" value="Succinyl-CoA_synth-like"/>
</dbReference>
<dbReference type="CDD" id="cd04301">
    <property type="entry name" value="NAT_SF"/>
    <property type="match status" value="1"/>
</dbReference>
<dbReference type="Pfam" id="PF13549">
    <property type="entry name" value="ATP-grasp_5"/>
    <property type="match status" value="1"/>
</dbReference>